<reference evidence="9" key="2">
    <citation type="submission" date="2023-02" db="EMBL/GenBank/DDBJ databases">
        <authorList>
            <consortium name="DOE Joint Genome Institute"/>
            <person name="Mondo S.J."/>
            <person name="Chang Y."/>
            <person name="Wang Y."/>
            <person name="Ahrendt S."/>
            <person name="Andreopoulos W."/>
            <person name="Barry K."/>
            <person name="Beard J."/>
            <person name="Benny G.L."/>
            <person name="Blankenship S."/>
            <person name="Bonito G."/>
            <person name="Cuomo C."/>
            <person name="Desiro A."/>
            <person name="Gervers K.A."/>
            <person name="Hundley H."/>
            <person name="Kuo A."/>
            <person name="LaButti K."/>
            <person name="Lang B.F."/>
            <person name="Lipzen A."/>
            <person name="O'Donnell K."/>
            <person name="Pangilinan J."/>
            <person name="Reynolds N."/>
            <person name="Sandor L."/>
            <person name="Smith M.W."/>
            <person name="Tsang A."/>
            <person name="Grigoriev I.V."/>
            <person name="Stajich J.E."/>
            <person name="Spatafora J.W."/>
        </authorList>
    </citation>
    <scope>NUCLEOTIDE SEQUENCE</scope>
    <source>
        <strain evidence="9">RSA 2281</strain>
    </source>
</reference>
<evidence type="ECO:0000313" key="10">
    <source>
        <dbReference type="Proteomes" id="UP001209540"/>
    </source>
</evidence>
<dbReference type="EMBL" id="JAIXMP010000034">
    <property type="protein sequence ID" value="KAI9249733.1"/>
    <property type="molecule type" value="Genomic_DNA"/>
</dbReference>
<keyword evidence="4 5" id="KW-0067">ATP-binding</keyword>
<dbReference type="InterPro" id="IPR039657">
    <property type="entry name" value="Dimethylallyltransferase"/>
</dbReference>
<dbReference type="AlphaFoldDB" id="A0AAD5K0V7"/>
<comment type="catalytic activity">
    <reaction evidence="5 6">
        <text>adenosine(37) in tRNA + dimethylallyl diphosphate = N(6)-dimethylallyladenosine(37) in tRNA + diphosphate</text>
        <dbReference type="Rhea" id="RHEA:26482"/>
        <dbReference type="Rhea" id="RHEA-COMP:10162"/>
        <dbReference type="Rhea" id="RHEA-COMP:10375"/>
        <dbReference type="ChEBI" id="CHEBI:33019"/>
        <dbReference type="ChEBI" id="CHEBI:57623"/>
        <dbReference type="ChEBI" id="CHEBI:74411"/>
        <dbReference type="ChEBI" id="CHEBI:74415"/>
        <dbReference type="EC" id="2.5.1.75"/>
    </reaction>
</comment>
<evidence type="ECO:0000256" key="6">
    <source>
        <dbReference type="RuleBase" id="RU003783"/>
    </source>
</evidence>
<dbReference type="GO" id="GO:0006400">
    <property type="term" value="P:tRNA modification"/>
    <property type="evidence" value="ECO:0007669"/>
    <property type="project" value="TreeGrafter"/>
</dbReference>
<keyword evidence="3 5" id="KW-0547">Nucleotide-binding</keyword>
<dbReference type="GO" id="GO:0052381">
    <property type="term" value="F:tRNA dimethylallyltransferase activity"/>
    <property type="evidence" value="ECO:0007669"/>
    <property type="project" value="UniProtKB-UniRule"/>
</dbReference>
<dbReference type="InterPro" id="IPR027417">
    <property type="entry name" value="P-loop_NTPase"/>
</dbReference>
<evidence type="ECO:0000256" key="5">
    <source>
        <dbReference type="PIRNR" id="PIRNR039110"/>
    </source>
</evidence>
<keyword evidence="10" id="KW-1185">Reference proteome</keyword>
<accession>A0AAD5K0V7</accession>
<reference evidence="9" key="1">
    <citation type="journal article" date="2022" name="IScience">
        <title>Evolution of zygomycete secretomes and the origins of terrestrial fungal ecologies.</title>
        <authorList>
            <person name="Chang Y."/>
            <person name="Wang Y."/>
            <person name="Mondo S."/>
            <person name="Ahrendt S."/>
            <person name="Andreopoulos W."/>
            <person name="Barry K."/>
            <person name="Beard J."/>
            <person name="Benny G.L."/>
            <person name="Blankenship S."/>
            <person name="Bonito G."/>
            <person name="Cuomo C."/>
            <person name="Desiro A."/>
            <person name="Gervers K.A."/>
            <person name="Hundley H."/>
            <person name="Kuo A."/>
            <person name="LaButti K."/>
            <person name="Lang B.F."/>
            <person name="Lipzen A."/>
            <person name="O'Donnell K."/>
            <person name="Pangilinan J."/>
            <person name="Reynolds N."/>
            <person name="Sandor L."/>
            <person name="Smith M.E."/>
            <person name="Tsang A."/>
            <person name="Grigoriev I.V."/>
            <person name="Stajich J.E."/>
            <person name="Spatafora J.W."/>
        </authorList>
    </citation>
    <scope>NUCLEOTIDE SEQUENCE</scope>
    <source>
        <strain evidence="9">RSA 2281</strain>
    </source>
</reference>
<dbReference type="PANTHER" id="PTHR11088">
    <property type="entry name" value="TRNA DIMETHYLALLYLTRANSFERASE"/>
    <property type="match status" value="1"/>
</dbReference>
<dbReference type="HAMAP" id="MF_00185">
    <property type="entry name" value="IPP_trans"/>
    <property type="match status" value="1"/>
</dbReference>
<comment type="caution">
    <text evidence="9">The sequence shown here is derived from an EMBL/GenBank/DDBJ whole genome shotgun (WGS) entry which is preliminary data.</text>
</comment>
<proteinExistence type="inferred from homology"/>
<evidence type="ECO:0000256" key="7">
    <source>
        <dbReference type="RuleBase" id="RU003785"/>
    </source>
</evidence>
<dbReference type="PIRSF" id="PIRSF039110">
    <property type="entry name" value="IPP_transferase"/>
    <property type="match status" value="1"/>
</dbReference>
<keyword evidence="5" id="KW-0963">Cytoplasm</keyword>
<keyword evidence="2 5" id="KW-0808">Transferase</keyword>
<sequence>MLFFFLLLCKYFFFILFMRRIATIIGTTGVGKSQLGVELCKALHGQVINADSMQVYKGLDVITNKMPIHERQGIRHHLMDFLEPEEEYKVTEFKQDATDCIEKLSNDQQFPVIVGGTNYYIQSLLWHNMLIKDNHIEQQRSPSPEPATSPELENLDTNELHARLQKFDPIMANRWHPSDRRKIMRSLQIYYQTGRPQSEIIKEQQEHHDTHGMQSRFKSLIFWLYAEPTKLNPRLDERVDKMIETGLFDEIKSLRNKVVEGNVQIPGQDLEKYQRGLWQAIGYKEFDPYFTAIETNDTSEQELEKIRKECTERMKSATRRYAKRQVQWIRNKLLPIVNKSEDVDIFLLDATDLDAWDSNVRNKAIDIATAFWENKPLPDATSLGSVAASLLSPSSKTMDSQTRVLTWQKHTCHTCRTQTGEPLILHGDLEWKQHVTSRSHRKGLKRRSNDIERAKRMKNNDSTASPPLTTTTAEETTVTSPSSSSSSSS</sequence>
<evidence type="ECO:0000256" key="4">
    <source>
        <dbReference type="ARBA" id="ARBA00022840"/>
    </source>
</evidence>
<evidence type="ECO:0000313" key="9">
    <source>
        <dbReference type="EMBL" id="KAI9249733.1"/>
    </source>
</evidence>
<dbReference type="GO" id="GO:0005524">
    <property type="term" value="F:ATP binding"/>
    <property type="evidence" value="ECO:0007669"/>
    <property type="project" value="UniProtKB-UniRule"/>
</dbReference>
<dbReference type="Gene3D" id="3.30.160.60">
    <property type="entry name" value="Classic Zinc Finger"/>
    <property type="match status" value="1"/>
</dbReference>
<dbReference type="Gene3D" id="1.10.20.140">
    <property type="match status" value="1"/>
</dbReference>
<feature type="region of interest" description="Disordered" evidence="8">
    <location>
        <begin position="435"/>
        <end position="489"/>
    </location>
</feature>
<feature type="compositionally biased region" description="Basic residues" evidence="8">
    <location>
        <begin position="435"/>
        <end position="446"/>
    </location>
</feature>
<dbReference type="InterPro" id="IPR018022">
    <property type="entry name" value="IPT"/>
</dbReference>
<feature type="compositionally biased region" description="Low complexity" evidence="8">
    <location>
        <begin position="462"/>
        <end position="489"/>
    </location>
</feature>
<protein>
    <recommendedName>
        <fullName evidence="5 6">tRNA dimethylallyltransferase</fullName>
        <ecNumber evidence="5 6">2.5.1.75</ecNumber>
    </recommendedName>
</protein>
<dbReference type="GO" id="GO:0005739">
    <property type="term" value="C:mitochondrion"/>
    <property type="evidence" value="ECO:0007669"/>
    <property type="project" value="TreeGrafter"/>
</dbReference>
<dbReference type="NCBIfam" id="TIGR00174">
    <property type="entry name" value="miaA"/>
    <property type="match status" value="1"/>
</dbReference>
<comment type="function">
    <text evidence="5">Catalyzes the transfer of a dimethylallyl group onto the adenine at position 37.</text>
</comment>
<organism evidence="9 10">
    <name type="scientific">Phascolomyces articulosus</name>
    <dbReference type="NCBI Taxonomy" id="60185"/>
    <lineage>
        <taxon>Eukaryota</taxon>
        <taxon>Fungi</taxon>
        <taxon>Fungi incertae sedis</taxon>
        <taxon>Mucoromycota</taxon>
        <taxon>Mucoromycotina</taxon>
        <taxon>Mucoromycetes</taxon>
        <taxon>Mucorales</taxon>
        <taxon>Lichtheimiaceae</taxon>
        <taxon>Phascolomyces</taxon>
    </lineage>
</organism>
<dbReference type="Gene3D" id="3.40.50.300">
    <property type="entry name" value="P-loop containing nucleotide triphosphate hydrolases"/>
    <property type="match status" value="1"/>
</dbReference>
<dbReference type="EC" id="2.5.1.75" evidence="5 6"/>
<evidence type="ECO:0000256" key="1">
    <source>
        <dbReference type="ARBA" id="ARBA00005842"/>
    </source>
</evidence>
<gene>
    <name evidence="9" type="ORF">BDA99DRAFT_523499</name>
</gene>
<comment type="similarity">
    <text evidence="1 5 7">Belongs to the IPP transferase family.</text>
</comment>
<dbReference type="InterPro" id="IPR030666">
    <property type="entry name" value="IPP_transferase_euk"/>
</dbReference>
<name>A0AAD5K0V7_9FUNG</name>
<evidence type="ECO:0000256" key="8">
    <source>
        <dbReference type="SAM" id="MobiDB-lite"/>
    </source>
</evidence>
<dbReference type="PANTHER" id="PTHR11088:SF89">
    <property type="entry name" value="TRNA DIMETHYLALLYLTRANSFERASE"/>
    <property type="match status" value="1"/>
</dbReference>
<evidence type="ECO:0000256" key="3">
    <source>
        <dbReference type="ARBA" id="ARBA00022741"/>
    </source>
</evidence>
<dbReference type="Proteomes" id="UP001209540">
    <property type="component" value="Unassembled WGS sequence"/>
</dbReference>
<dbReference type="SUPFAM" id="SSF52540">
    <property type="entry name" value="P-loop containing nucleoside triphosphate hydrolases"/>
    <property type="match status" value="1"/>
</dbReference>
<keyword evidence="5 6" id="KW-0819">tRNA processing</keyword>
<dbReference type="Pfam" id="PF01715">
    <property type="entry name" value="IPPT"/>
    <property type="match status" value="1"/>
</dbReference>
<evidence type="ECO:0000256" key="2">
    <source>
        <dbReference type="ARBA" id="ARBA00022679"/>
    </source>
</evidence>